<dbReference type="GeneID" id="89453857"/>
<dbReference type="RefSeq" id="WP_013187863.1">
    <property type="nucleotide sequence ID" value="NC_014230.1"/>
</dbReference>
<name>A3U9J2_CROAH</name>
<proteinExistence type="predicted"/>
<dbReference type="Proteomes" id="UP000002297">
    <property type="component" value="Chromosome"/>
</dbReference>
<sequence>MKIVIQLVLWAVIAFLGYLVFNSIYEPVKFNKIKNERYAKVIENLKDIRNAELAHKEVIGTFEADYDKLIRFIDTAQFAVTQRRDTTYLDEEYKKTYGVDQYKEDVVIDTLSFIPVKDSLYGGTDRYKTMMNIPIEGVDKKFDLKAGFITKNDAKIPVFEAKVAKTLILSDQDKDLLAQEREVVSVDGVNGKYIKVGSMEEVNTNGNWPKTYGANDQ</sequence>
<reference evidence="2 3" key="1">
    <citation type="journal article" date="2010" name="J. Bacteriol.">
        <title>The complete genome sequence of Croceibacter atlanticus HTCC2559T.</title>
        <authorList>
            <person name="Oh H.M."/>
            <person name="Kang I."/>
            <person name="Ferriera S."/>
            <person name="Giovannoni S.J."/>
            <person name="Cho J.C."/>
        </authorList>
    </citation>
    <scope>NUCLEOTIDE SEQUENCE [LARGE SCALE GENOMIC DNA]</scope>
    <source>
        <strain evidence="3">ATCC BAA-628 / HTCC2559 / KCTC 12090</strain>
    </source>
</reference>
<evidence type="ECO:0000313" key="3">
    <source>
        <dbReference type="Proteomes" id="UP000002297"/>
    </source>
</evidence>
<dbReference type="STRING" id="216432.CA2559_10598"/>
<feature type="transmembrane region" description="Helical" evidence="1">
    <location>
        <begin position="7"/>
        <end position="25"/>
    </location>
</feature>
<organism evidence="2 3">
    <name type="scientific">Croceibacter atlanticus (strain ATCC BAA-628 / JCM 21780 / CIP 108009 / IAM 15332 / KCTC 12090 / HTCC2559)</name>
    <dbReference type="NCBI Taxonomy" id="216432"/>
    <lineage>
        <taxon>Bacteria</taxon>
        <taxon>Pseudomonadati</taxon>
        <taxon>Bacteroidota</taxon>
        <taxon>Flavobacteriia</taxon>
        <taxon>Flavobacteriales</taxon>
        <taxon>Flavobacteriaceae</taxon>
        <taxon>Croceibacter</taxon>
    </lineage>
</organism>
<keyword evidence="1" id="KW-1133">Transmembrane helix</keyword>
<dbReference type="KEGG" id="cat:CA2559_10598"/>
<dbReference type="HOGENOM" id="CLU_084175_0_0_10"/>
<gene>
    <name evidence="2" type="ordered locus">CA2559_10598</name>
</gene>
<dbReference type="AlphaFoldDB" id="A3U9J2"/>
<evidence type="ECO:0000313" key="2">
    <source>
        <dbReference type="EMBL" id="EAP86478.1"/>
    </source>
</evidence>
<protein>
    <submittedName>
        <fullName evidence="2">Uncharacterized protein</fullName>
    </submittedName>
</protein>
<dbReference type="OrthoDB" id="1466422at2"/>
<dbReference type="EMBL" id="CP002046">
    <property type="protein sequence ID" value="EAP86478.1"/>
    <property type="molecule type" value="Genomic_DNA"/>
</dbReference>
<keyword evidence="1" id="KW-0812">Transmembrane</keyword>
<dbReference type="eggNOG" id="ENOG50310GM">
    <property type="taxonomic scope" value="Bacteria"/>
</dbReference>
<evidence type="ECO:0000256" key="1">
    <source>
        <dbReference type="SAM" id="Phobius"/>
    </source>
</evidence>
<keyword evidence="1" id="KW-0472">Membrane</keyword>
<accession>A3U9J2</accession>
<keyword evidence="3" id="KW-1185">Reference proteome</keyword>